<evidence type="ECO:0000313" key="2">
    <source>
        <dbReference type="Proteomes" id="UP001157502"/>
    </source>
</evidence>
<dbReference type="EMBL" id="CM055731">
    <property type="protein sequence ID" value="KAJ8012556.1"/>
    <property type="molecule type" value="Genomic_DNA"/>
</dbReference>
<protein>
    <submittedName>
        <fullName evidence="1">Uncharacterized protein</fullName>
    </submittedName>
</protein>
<sequence length="137" mass="14089">MPGPLVIRVPEQFHVAYVPERVPICYVPELVHVAYFPEQVPVCYVPKQVPVAYFSKRAPSGMSTPALAEWVGSVGWCAAPAVPPQASSLSGPAKVSLSLGAGEGESGGGGGGGGSNMTTMASGAVSNSNCIWRGKVF</sequence>
<reference evidence="1" key="1">
    <citation type="submission" date="2021-05" db="EMBL/GenBank/DDBJ databases">
        <authorList>
            <person name="Pan Q."/>
            <person name="Jouanno E."/>
            <person name="Zahm M."/>
            <person name="Klopp C."/>
            <person name="Cabau C."/>
            <person name="Louis A."/>
            <person name="Berthelot C."/>
            <person name="Parey E."/>
            <person name="Roest Crollius H."/>
            <person name="Montfort J."/>
            <person name="Robinson-Rechavi M."/>
            <person name="Bouchez O."/>
            <person name="Lampietro C."/>
            <person name="Lopez Roques C."/>
            <person name="Donnadieu C."/>
            <person name="Postlethwait J."/>
            <person name="Bobe J."/>
            <person name="Dillon D."/>
            <person name="Chandos A."/>
            <person name="von Hippel F."/>
            <person name="Guiguen Y."/>
        </authorList>
    </citation>
    <scope>NUCLEOTIDE SEQUENCE</scope>
    <source>
        <strain evidence="1">YG-Jan2019</strain>
    </source>
</reference>
<gene>
    <name evidence="1" type="ORF">DPEC_G00044080</name>
</gene>
<comment type="caution">
    <text evidence="1">The sequence shown here is derived from an EMBL/GenBank/DDBJ whole genome shotgun (WGS) entry which is preliminary data.</text>
</comment>
<keyword evidence="2" id="KW-1185">Reference proteome</keyword>
<proteinExistence type="predicted"/>
<name>A0ACC2H9I3_DALPE</name>
<accession>A0ACC2H9I3</accession>
<organism evidence="1 2">
    <name type="scientific">Dallia pectoralis</name>
    <name type="common">Alaska blackfish</name>
    <dbReference type="NCBI Taxonomy" id="75939"/>
    <lineage>
        <taxon>Eukaryota</taxon>
        <taxon>Metazoa</taxon>
        <taxon>Chordata</taxon>
        <taxon>Craniata</taxon>
        <taxon>Vertebrata</taxon>
        <taxon>Euteleostomi</taxon>
        <taxon>Actinopterygii</taxon>
        <taxon>Neopterygii</taxon>
        <taxon>Teleostei</taxon>
        <taxon>Protacanthopterygii</taxon>
        <taxon>Esociformes</taxon>
        <taxon>Umbridae</taxon>
        <taxon>Dallia</taxon>
    </lineage>
</organism>
<dbReference type="Proteomes" id="UP001157502">
    <property type="component" value="Chromosome 4"/>
</dbReference>
<evidence type="ECO:0000313" key="1">
    <source>
        <dbReference type="EMBL" id="KAJ8012556.1"/>
    </source>
</evidence>